<reference evidence="1 2" key="1">
    <citation type="submission" date="2016-10" db="EMBL/GenBank/DDBJ databases">
        <authorList>
            <person name="de Groot N.N."/>
        </authorList>
    </citation>
    <scope>NUCLEOTIDE SEQUENCE [LARGE SCALE GENOMIC DNA]</scope>
    <source>
        <strain>GEY</strain>
        <strain evidence="2">DSM 9560</strain>
    </source>
</reference>
<sequence>MLKYFEKIVEFYFAIVLDLRNFILKITYILNLK</sequence>
<evidence type="ECO:0000313" key="1">
    <source>
        <dbReference type="EMBL" id="SFE39638.1"/>
    </source>
</evidence>
<name>A0A1I2A7S7_9BACT</name>
<dbReference type="STRING" id="1003.SAMN04488541_100152"/>
<keyword evidence="2" id="KW-1185">Reference proteome</keyword>
<accession>A0A1I2A7S7</accession>
<dbReference type="AlphaFoldDB" id="A0A1I2A7S7"/>
<organism evidence="1 2">
    <name type="scientific">Thermoflexibacter ruber</name>
    <dbReference type="NCBI Taxonomy" id="1003"/>
    <lineage>
        <taxon>Bacteria</taxon>
        <taxon>Pseudomonadati</taxon>
        <taxon>Bacteroidota</taxon>
        <taxon>Cytophagia</taxon>
        <taxon>Cytophagales</taxon>
        <taxon>Thermoflexibacteraceae</taxon>
        <taxon>Thermoflexibacter</taxon>
    </lineage>
</organism>
<proteinExistence type="predicted"/>
<dbReference type="Proteomes" id="UP000199513">
    <property type="component" value="Unassembled WGS sequence"/>
</dbReference>
<dbReference type="EMBL" id="FONY01000001">
    <property type="protein sequence ID" value="SFE39638.1"/>
    <property type="molecule type" value="Genomic_DNA"/>
</dbReference>
<gene>
    <name evidence="1" type="ORF">SAMN04488541_100152</name>
</gene>
<evidence type="ECO:0000313" key="2">
    <source>
        <dbReference type="Proteomes" id="UP000199513"/>
    </source>
</evidence>
<protein>
    <submittedName>
        <fullName evidence="1">Uncharacterized protein</fullName>
    </submittedName>
</protein>